<dbReference type="EMBL" id="BQNB010014541">
    <property type="protein sequence ID" value="GJT29418.1"/>
    <property type="molecule type" value="Genomic_DNA"/>
</dbReference>
<protein>
    <submittedName>
        <fullName evidence="1">Uncharacterized protein</fullName>
    </submittedName>
</protein>
<keyword evidence="2" id="KW-1185">Reference proteome</keyword>
<sequence length="205" mass="22071">MRGIHQQTSCTEHVVAAMFDMPMTIVYWLMFAGEAATIEYRPRCSTSSGWMHARLGLGGLLLLSPIGFRMEPQLGLYVRLGEMLGLGSLTSGIREVGPSDGVDSVPSMSIIGEGYVSVMSVYWHYKCAVVTNVCRLGIILAAAMVGQVSSGVVAICKLKSAAHVLRVSTAMYNIGSHIRCIPLKTGDDEFEYVGKAASIACSHTY</sequence>
<gene>
    <name evidence="1" type="ORF">Tco_0909693</name>
</gene>
<organism evidence="1 2">
    <name type="scientific">Tanacetum coccineum</name>
    <dbReference type="NCBI Taxonomy" id="301880"/>
    <lineage>
        <taxon>Eukaryota</taxon>
        <taxon>Viridiplantae</taxon>
        <taxon>Streptophyta</taxon>
        <taxon>Embryophyta</taxon>
        <taxon>Tracheophyta</taxon>
        <taxon>Spermatophyta</taxon>
        <taxon>Magnoliopsida</taxon>
        <taxon>eudicotyledons</taxon>
        <taxon>Gunneridae</taxon>
        <taxon>Pentapetalae</taxon>
        <taxon>asterids</taxon>
        <taxon>campanulids</taxon>
        <taxon>Asterales</taxon>
        <taxon>Asteraceae</taxon>
        <taxon>Asteroideae</taxon>
        <taxon>Anthemideae</taxon>
        <taxon>Anthemidinae</taxon>
        <taxon>Tanacetum</taxon>
    </lineage>
</organism>
<evidence type="ECO:0000313" key="1">
    <source>
        <dbReference type="EMBL" id="GJT29418.1"/>
    </source>
</evidence>
<evidence type="ECO:0000313" key="2">
    <source>
        <dbReference type="Proteomes" id="UP001151760"/>
    </source>
</evidence>
<dbReference type="Proteomes" id="UP001151760">
    <property type="component" value="Unassembled WGS sequence"/>
</dbReference>
<reference evidence="1" key="1">
    <citation type="journal article" date="2022" name="Int. J. Mol. Sci.">
        <title>Draft Genome of Tanacetum Coccineum: Genomic Comparison of Closely Related Tanacetum-Family Plants.</title>
        <authorList>
            <person name="Yamashiro T."/>
            <person name="Shiraishi A."/>
            <person name="Nakayama K."/>
            <person name="Satake H."/>
        </authorList>
    </citation>
    <scope>NUCLEOTIDE SEQUENCE</scope>
</reference>
<name>A0ABQ5CSW8_9ASTR</name>
<accession>A0ABQ5CSW8</accession>
<proteinExistence type="predicted"/>
<reference evidence="1" key="2">
    <citation type="submission" date="2022-01" db="EMBL/GenBank/DDBJ databases">
        <authorList>
            <person name="Yamashiro T."/>
            <person name="Shiraishi A."/>
            <person name="Satake H."/>
            <person name="Nakayama K."/>
        </authorList>
    </citation>
    <scope>NUCLEOTIDE SEQUENCE</scope>
</reference>
<comment type="caution">
    <text evidence="1">The sequence shown here is derived from an EMBL/GenBank/DDBJ whole genome shotgun (WGS) entry which is preliminary data.</text>
</comment>